<dbReference type="GeneID" id="34566089"/>
<reference evidence="1 2" key="1">
    <citation type="submission" date="2016-09" db="EMBL/GenBank/DDBJ databases">
        <authorList>
            <person name="Capua I."/>
            <person name="De Benedictis P."/>
            <person name="Joannis T."/>
            <person name="Lombin L.H."/>
            <person name="Cattoli G."/>
        </authorList>
    </citation>
    <scope>NUCLEOTIDE SEQUENCE [LARGE SCALE GENOMIC DNA]</scope>
    <source>
        <strain evidence="1 2">IMI 309357</strain>
    </source>
</reference>
<evidence type="ECO:0000313" key="1">
    <source>
        <dbReference type="EMBL" id="OHE91734.1"/>
    </source>
</evidence>
<dbReference type="STRING" id="1209926.A0A1G4ARD3"/>
<name>A0A1G4ARD3_9PEZI</name>
<dbReference type="OrthoDB" id="4851849at2759"/>
<gene>
    <name evidence="1" type="ORF">CORC01_12961</name>
</gene>
<dbReference type="PANTHER" id="PTHR42037">
    <property type="match status" value="1"/>
</dbReference>
<accession>A0A1G4ARD3</accession>
<dbReference type="EMBL" id="MJBS01000172">
    <property type="protein sequence ID" value="OHE91734.1"/>
    <property type="molecule type" value="Genomic_DNA"/>
</dbReference>
<evidence type="ECO:0008006" key="3">
    <source>
        <dbReference type="Google" id="ProtNLM"/>
    </source>
</evidence>
<dbReference type="Pfam" id="PF14441">
    <property type="entry name" value="OTT_1508_deam"/>
    <property type="match status" value="1"/>
</dbReference>
<dbReference type="Proteomes" id="UP000176998">
    <property type="component" value="Unassembled WGS sequence"/>
</dbReference>
<proteinExistence type="predicted"/>
<dbReference type="AlphaFoldDB" id="A0A1G4ARD3"/>
<protein>
    <recommendedName>
        <fullName evidence="3">OTT 1508-like deaminase</fullName>
    </recommendedName>
</protein>
<sequence length="562" mass="63519">MASPSNFWTPMLRADFHGTIASLQQLANIPSEPRAYREGATPQAHTNILSIEDEIQMTNSIAFLAHRNEGAKFVSTVTLREYPERLQVVLAGNTNPSSGARHELANIMTHLSKLSRREGSKHALREELLDMVLLFSSSRILSRLRPPWMAQPRHFKAPQLSLQDRLRSCMLGIWDTSQSSTHITSLLKRLKDLVNTLKLVQQHTEINASLSAMKMIVISCVEVARLGSTTSVEEHLKSLGVQTRFAESPEIRQVDKLARYFFTCNDLARLARKPSYRHMFSNIDVMALEAPLGFRRPGIAQYCFVHAEIQQIFHLEQQPHTPAPRAIGCSKSACYLCDLFVRTHGTYVVSHSHGRLYEKWTLPDVDWMNATQADRFQSMVQSMVKDMREAIQRLKGGVQTIYRYPLESRACLPLSSEATSSLAERHVETEENALPIRPDDGMSAILTKCHSWPVMLSPFVQITKLDLPWHRFTRLGQEPLHVQIDRLSLHIEFASTATGLLSVYSRQSVPREASKILKADDIPVDSHLPIQGSRASRKVALGISLDATVAIQIEFEWDTPEY</sequence>
<dbReference type="PANTHER" id="PTHR42037:SF1">
    <property type="match status" value="1"/>
</dbReference>
<keyword evidence="2" id="KW-1185">Reference proteome</keyword>
<evidence type="ECO:0000313" key="2">
    <source>
        <dbReference type="Proteomes" id="UP000176998"/>
    </source>
</evidence>
<dbReference type="RefSeq" id="XP_022468906.1">
    <property type="nucleotide sequence ID" value="XM_022624579.1"/>
</dbReference>
<comment type="caution">
    <text evidence="1">The sequence shown here is derived from an EMBL/GenBank/DDBJ whole genome shotgun (WGS) entry which is preliminary data.</text>
</comment>
<organism evidence="1 2">
    <name type="scientific">Colletotrichum orchidophilum</name>
    <dbReference type="NCBI Taxonomy" id="1209926"/>
    <lineage>
        <taxon>Eukaryota</taxon>
        <taxon>Fungi</taxon>
        <taxon>Dikarya</taxon>
        <taxon>Ascomycota</taxon>
        <taxon>Pezizomycotina</taxon>
        <taxon>Sordariomycetes</taxon>
        <taxon>Hypocreomycetidae</taxon>
        <taxon>Glomerellales</taxon>
        <taxon>Glomerellaceae</taxon>
        <taxon>Colletotrichum</taxon>
    </lineage>
</organism>
<dbReference type="InterPro" id="IPR027796">
    <property type="entry name" value="OTT_1508_deam-like"/>
</dbReference>